<dbReference type="Gene3D" id="1.10.287.70">
    <property type="match status" value="1"/>
</dbReference>
<reference evidence="2 3" key="2">
    <citation type="submission" date="2018-11" db="EMBL/GenBank/DDBJ databases">
        <authorList>
            <consortium name="Pathogen Informatics"/>
        </authorList>
    </citation>
    <scope>NUCLEOTIDE SEQUENCE [LARGE SCALE GENOMIC DNA]</scope>
    <source>
        <strain evidence="2">Dakar</strain>
        <strain evidence="3">Dakar, Senegal</strain>
    </source>
</reference>
<evidence type="ECO:0000313" key="2">
    <source>
        <dbReference type="EMBL" id="VDP83221.1"/>
    </source>
</evidence>
<proteinExistence type="predicted"/>
<accession>A0A183L7Z3</accession>
<dbReference type="EMBL" id="UZAK01055140">
    <property type="protein sequence ID" value="VDP83221.1"/>
    <property type="molecule type" value="Genomic_DNA"/>
</dbReference>
<evidence type="ECO:0000256" key="1">
    <source>
        <dbReference type="SAM" id="SignalP"/>
    </source>
</evidence>
<keyword evidence="3" id="KW-1185">Reference proteome</keyword>
<dbReference type="WBParaSite" id="SCUD_0002346701-mRNA-1">
    <property type="protein sequence ID" value="SCUD_0002346701-mRNA-1"/>
    <property type="gene ID" value="SCUD_0002346701"/>
</dbReference>
<evidence type="ECO:0000313" key="3">
    <source>
        <dbReference type="Proteomes" id="UP000279833"/>
    </source>
</evidence>
<organism evidence="4">
    <name type="scientific">Schistosoma curassoni</name>
    <dbReference type="NCBI Taxonomy" id="6186"/>
    <lineage>
        <taxon>Eukaryota</taxon>
        <taxon>Metazoa</taxon>
        <taxon>Spiralia</taxon>
        <taxon>Lophotrochozoa</taxon>
        <taxon>Platyhelminthes</taxon>
        <taxon>Trematoda</taxon>
        <taxon>Digenea</taxon>
        <taxon>Strigeidida</taxon>
        <taxon>Schistosomatoidea</taxon>
        <taxon>Schistosomatidae</taxon>
        <taxon>Schistosoma</taxon>
    </lineage>
</organism>
<feature type="signal peptide" evidence="1">
    <location>
        <begin position="1"/>
        <end position="18"/>
    </location>
</feature>
<gene>
    <name evidence="2" type="ORF">SCUD_LOCUS23464</name>
</gene>
<dbReference type="AlphaFoldDB" id="A0A183L7Z3"/>
<evidence type="ECO:0000313" key="4">
    <source>
        <dbReference type="WBParaSite" id="SCUD_0002346701-mRNA-1"/>
    </source>
</evidence>
<dbReference type="Proteomes" id="UP000279833">
    <property type="component" value="Unassembled WGS sequence"/>
</dbReference>
<protein>
    <submittedName>
        <fullName evidence="4">Small integral membrane protein 15</fullName>
    </submittedName>
</protein>
<feature type="chain" id="PRO_5043141027" evidence="1">
    <location>
        <begin position="19"/>
        <end position="49"/>
    </location>
</feature>
<sequence length="49" mass="5478">MIALAVYVALGLSLFAMCFNLMEEEVTAKMKRIGRRIGVTKSKKKKSKS</sequence>
<dbReference type="STRING" id="6186.A0A183L7Z3"/>
<keyword evidence="1" id="KW-0732">Signal</keyword>
<reference evidence="4" key="1">
    <citation type="submission" date="2016-06" db="UniProtKB">
        <authorList>
            <consortium name="WormBaseParasite"/>
        </authorList>
    </citation>
    <scope>IDENTIFICATION</scope>
</reference>
<name>A0A183L7Z3_9TREM</name>